<dbReference type="SUPFAM" id="SSF81901">
    <property type="entry name" value="HCP-like"/>
    <property type="match status" value="2"/>
</dbReference>
<feature type="compositionally biased region" description="Pro residues" evidence="3">
    <location>
        <begin position="29"/>
        <end position="39"/>
    </location>
</feature>
<dbReference type="Pfam" id="PF08238">
    <property type="entry name" value="Sel1"/>
    <property type="match status" value="4"/>
</dbReference>
<gene>
    <name evidence="4" type="ORF">EW145_g2252</name>
</gene>
<feature type="region of interest" description="Disordered" evidence="3">
    <location>
        <begin position="767"/>
        <end position="824"/>
    </location>
</feature>
<evidence type="ECO:0000313" key="4">
    <source>
        <dbReference type="EMBL" id="THH09105.1"/>
    </source>
</evidence>
<proteinExistence type="predicted"/>
<evidence type="ECO:0008006" key="6">
    <source>
        <dbReference type="Google" id="ProtNLM"/>
    </source>
</evidence>
<name>A0A4S4LC44_9AGAM</name>
<dbReference type="PROSITE" id="PS50005">
    <property type="entry name" value="TPR"/>
    <property type="match status" value="1"/>
</dbReference>
<keyword evidence="1" id="KW-0677">Repeat</keyword>
<feature type="compositionally biased region" description="Low complexity" evidence="3">
    <location>
        <begin position="799"/>
        <end position="814"/>
    </location>
</feature>
<dbReference type="InterPro" id="IPR006597">
    <property type="entry name" value="Sel1-like"/>
</dbReference>
<keyword evidence="5" id="KW-1185">Reference proteome</keyword>
<organism evidence="4 5">
    <name type="scientific">Phellinidium pouzarii</name>
    <dbReference type="NCBI Taxonomy" id="167371"/>
    <lineage>
        <taxon>Eukaryota</taxon>
        <taxon>Fungi</taxon>
        <taxon>Dikarya</taxon>
        <taxon>Basidiomycota</taxon>
        <taxon>Agaricomycotina</taxon>
        <taxon>Agaricomycetes</taxon>
        <taxon>Hymenochaetales</taxon>
        <taxon>Hymenochaetaceae</taxon>
        <taxon>Phellinidium</taxon>
    </lineage>
</organism>
<evidence type="ECO:0000256" key="3">
    <source>
        <dbReference type="SAM" id="MobiDB-lite"/>
    </source>
</evidence>
<dbReference type="InterPro" id="IPR051726">
    <property type="entry name" value="Chitin_Synth_Reg"/>
</dbReference>
<feature type="compositionally biased region" description="Polar residues" evidence="3">
    <location>
        <begin position="703"/>
        <end position="720"/>
    </location>
</feature>
<protein>
    <recommendedName>
        <fullName evidence="6">HCP-like protein</fullName>
    </recommendedName>
</protein>
<dbReference type="PANTHER" id="PTHR46430:SF2">
    <property type="entry name" value="CHITIN SYNTHASE REGULATORY FACTOR 4"/>
    <property type="match status" value="1"/>
</dbReference>
<comment type="caution">
    <text evidence="4">The sequence shown here is derived from an EMBL/GenBank/DDBJ whole genome shotgun (WGS) entry which is preliminary data.</text>
</comment>
<dbReference type="InterPro" id="IPR019734">
    <property type="entry name" value="TPR_rpt"/>
</dbReference>
<dbReference type="PANTHER" id="PTHR46430">
    <property type="entry name" value="PROTEIN SKT5-RELATED"/>
    <property type="match status" value="1"/>
</dbReference>
<dbReference type="Proteomes" id="UP000308199">
    <property type="component" value="Unassembled WGS sequence"/>
</dbReference>
<evidence type="ECO:0000256" key="1">
    <source>
        <dbReference type="ARBA" id="ARBA00022737"/>
    </source>
</evidence>
<feature type="region of interest" description="Disordered" evidence="3">
    <location>
        <begin position="740"/>
        <end position="759"/>
    </location>
</feature>
<dbReference type="SMART" id="SM00671">
    <property type="entry name" value="SEL1"/>
    <property type="match status" value="5"/>
</dbReference>
<keyword evidence="2" id="KW-0802">TPR repeat</keyword>
<feature type="region of interest" description="Disordered" evidence="3">
    <location>
        <begin position="1"/>
        <end position="42"/>
    </location>
</feature>
<feature type="repeat" description="TPR" evidence="2">
    <location>
        <begin position="343"/>
        <end position="376"/>
    </location>
</feature>
<evidence type="ECO:0000313" key="5">
    <source>
        <dbReference type="Proteomes" id="UP000308199"/>
    </source>
</evidence>
<feature type="region of interest" description="Disordered" evidence="3">
    <location>
        <begin position="687"/>
        <end position="731"/>
    </location>
</feature>
<reference evidence="4 5" key="1">
    <citation type="submission" date="2019-02" db="EMBL/GenBank/DDBJ databases">
        <title>Genome sequencing of the rare red list fungi Phellinidium pouzarii.</title>
        <authorList>
            <person name="Buettner E."/>
            <person name="Kellner H."/>
        </authorList>
    </citation>
    <scope>NUCLEOTIDE SEQUENCE [LARGE SCALE GENOMIC DNA]</scope>
    <source>
        <strain evidence="4 5">DSM 108285</strain>
    </source>
</reference>
<dbReference type="OrthoDB" id="272077at2759"/>
<dbReference type="InterPro" id="IPR011990">
    <property type="entry name" value="TPR-like_helical_dom_sf"/>
</dbReference>
<sequence>MALYSHSLVPPIPPRPHSSASTHHTAPILGPPQVPPLPPDLRRERADLNQHTRFTNPPFAPLPQRFNPDIPPNMARTLGGHHVFNAPHFATPQPAYNTRQMSLPAPNHNFGFTVPGAQPLRSTSSVPPPPQAIAGWTSPQKLPQVSSMDVGRMAASMTAVTLHDNPLPRAKSVHGMIDYSVSAPHQHTPSTSLSAGPLQLTAPLPTMSSLQAALPYVQSSNADSISRVAWIRDVLLVVSRTSAMAEGASTSTSSSLSLMPSLPSGPVRIADSALQRLADVATPLLISLVPTLPDPGQTLAPCTAEALFLRATLTASGAFPEYIPASPRNAFREFELAARAGHAPAWFRLGRDYESVNDTSHACQCFERGIAVRDEGCAYRLGMARLLGQLGLPCDVPAGIDLLRRAAEWSSITCPQPAYVYALLLLDDCKQVSVPPAALAPFIPMGSTPAHEARAHLERAAFLHFVPAQLRLGHGYEFAEIPFSFDPLLSVQYYSLASQQGEPEADMALSKWFLCGADGPGGFAKDEGLAYMFAEKAARKGHPSAEFAIGYYSEVGIGTPRDVQKAIEWYEMVIFCLSFSSMYFRYLMLCQASARGNTDASARLAVLAGPTAQTLSREQHDTITEHKLVRKRTQAKQRFENASSGQLEMDQHYNIQAQPQPQIFKPRQASLSASLPTSGVVPTPYQYFNSPPQQIQPQRMPQHANSLPSQTLSPFDNSGFGTPPPPQQFADRPRFTLVDAGLAGFPSSDGPPGNSVDGHRAVSVSAHQYTSGLPPKRHQFNGGSPGAPQGTGMLPLPPNLSQSPLPQSSSPVPSTASNRTGGTRYNTFAEMGIEGRKAEDKECLIM</sequence>
<evidence type="ECO:0000256" key="2">
    <source>
        <dbReference type="PROSITE-ProRule" id="PRU00339"/>
    </source>
</evidence>
<accession>A0A4S4LC44</accession>
<dbReference type="EMBL" id="SGPK01000075">
    <property type="protein sequence ID" value="THH09105.1"/>
    <property type="molecule type" value="Genomic_DNA"/>
</dbReference>
<dbReference type="AlphaFoldDB" id="A0A4S4LC44"/>
<feature type="compositionally biased region" description="Polar residues" evidence="3">
    <location>
        <begin position="815"/>
        <end position="824"/>
    </location>
</feature>
<dbReference type="Gene3D" id="1.25.40.10">
    <property type="entry name" value="Tetratricopeptide repeat domain"/>
    <property type="match status" value="1"/>
</dbReference>
<feature type="compositionally biased region" description="Low complexity" evidence="3">
    <location>
        <begin position="691"/>
        <end position="702"/>
    </location>
</feature>